<dbReference type="OrthoDB" id="1026733at2759"/>
<evidence type="ECO:0000313" key="2">
    <source>
        <dbReference type="Proteomes" id="UP000319731"/>
    </source>
</evidence>
<evidence type="ECO:0000313" key="1">
    <source>
        <dbReference type="EMBL" id="TPX33009.1"/>
    </source>
</evidence>
<organism evidence="1 2">
    <name type="scientific">Synchytrium microbalum</name>
    <dbReference type="NCBI Taxonomy" id="1806994"/>
    <lineage>
        <taxon>Eukaryota</taxon>
        <taxon>Fungi</taxon>
        <taxon>Fungi incertae sedis</taxon>
        <taxon>Chytridiomycota</taxon>
        <taxon>Chytridiomycota incertae sedis</taxon>
        <taxon>Chytridiomycetes</taxon>
        <taxon>Synchytriales</taxon>
        <taxon>Synchytriaceae</taxon>
        <taxon>Synchytrium</taxon>
    </lineage>
</organism>
<dbReference type="GeneID" id="42005214"/>
<comment type="caution">
    <text evidence="1">The sequence shown here is derived from an EMBL/GenBank/DDBJ whole genome shotgun (WGS) entry which is preliminary data.</text>
</comment>
<sequence length="97" mass="10615">MSGDKAPAKSLLNELSQSKINIYLPNGERALRRVGGTCKKEAHLALIRTKHMVHIALDLVPVSSYSKRLYLDGQQTIQDAGLVRDASLAVEGQESEN</sequence>
<protein>
    <submittedName>
        <fullName evidence="1">Uncharacterized protein</fullName>
    </submittedName>
</protein>
<gene>
    <name evidence="1" type="ORF">SmJEL517_g03989</name>
</gene>
<dbReference type="Proteomes" id="UP000319731">
    <property type="component" value="Unassembled WGS sequence"/>
</dbReference>
<keyword evidence="2" id="KW-1185">Reference proteome</keyword>
<dbReference type="RefSeq" id="XP_031024104.1">
    <property type="nucleotide sequence ID" value="XM_031169917.1"/>
</dbReference>
<reference evidence="1 2" key="1">
    <citation type="journal article" date="2019" name="Sci. Rep.">
        <title>Comparative genomics of chytrid fungi reveal insights into the obligate biotrophic and pathogenic lifestyle of Synchytrium endobioticum.</title>
        <authorList>
            <person name="van de Vossenberg B.T.L.H."/>
            <person name="Warris S."/>
            <person name="Nguyen H.D.T."/>
            <person name="van Gent-Pelzer M.P.E."/>
            <person name="Joly D.L."/>
            <person name="van de Geest H.C."/>
            <person name="Bonants P.J.M."/>
            <person name="Smith D.S."/>
            <person name="Levesque C.A."/>
            <person name="van der Lee T.A.J."/>
        </authorList>
    </citation>
    <scope>NUCLEOTIDE SEQUENCE [LARGE SCALE GENOMIC DNA]</scope>
    <source>
        <strain evidence="1 2">JEL517</strain>
    </source>
</reference>
<dbReference type="EMBL" id="QEAO01000024">
    <property type="protein sequence ID" value="TPX33009.1"/>
    <property type="molecule type" value="Genomic_DNA"/>
</dbReference>
<name>A0A507C1S3_9FUNG</name>
<proteinExistence type="predicted"/>
<accession>A0A507C1S3</accession>
<dbReference type="AlphaFoldDB" id="A0A507C1S3"/>